<gene>
    <name evidence="3" type="ORF">J4E00_28900</name>
</gene>
<feature type="domain" description="DUF4142" evidence="2">
    <location>
        <begin position="59"/>
        <end position="193"/>
    </location>
</feature>
<organism evidence="3 4">
    <name type="scientific">Hymenobacter negativus</name>
    <dbReference type="NCBI Taxonomy" id="2795026"/>
    <lineage>
        <taxon>Bacteria</taxon>
        <taxon>Pseudomonadati</taxon>
        <taxon>Bacteroidota</taxon>
        <taxon>Cytophagia</taxon>
        <taxon>Cytophagales</taxon>
        <taxon>Hymenobacteraceae</taxon>
        <taxon>Hymenobacter</taxon>
    </lineage>
</organism>
<keyword evidence="4" id="KW-1185">Reference proteome</keyword>
<feature type="signal peptide" evidence="1">
    <location>
        <begin position="1"/>
        <end position="28"/>
    </location>
</feature>
<evidence type="ECO:0000256" key="1">
    <source>
        <dbReference type="SAM" id="SignalP"/>
    </source>
</evidence>
<accession>A0ABS3QP98</accession>
<dbReference type="PROSITE" id="PS51257">
    <property type="entry name" value="PROKAR_LIPOPROTEIN"/>
    <property type="match status" value="1"/>
</dbReference>
<evidence type="ECO:0000313" key="4">
    <source>
        <dbReference type="Proteomes" id="UP000664369"/>
    </source>
</evidence>
<dbReference type="Proteomes" id="UP000664369">
    <property type="component" value="Unassembled WGS sequence"/>
</dbReference>
<evidence type="ECO:0000259" key="2">
    <source>
        <dbReference type="Pfam" id="PF13628"/>
    </source>
</evidence>
<dbReference type="RefSeq" id="WP_208178849.1">
    <property type="nucleotide sequence ID" value="NZ_JAGETZ010000027.1"/>
</dbReference>
<dbReference type="PANTHER" id="PTHR38593:SF1">
    <property type="entry name" value="BLR2558 PROTEIN"/>
    <property type="match status" value="1"/>
</dbReference>
<dbReference type="InterPro" id="IPR012347">
    <property type="entry name" value="Ferritin-like"/>
</dbReference>
<dbReference type="EMBL" id="JAGETZ010000027">
    <property type="protein sequence ID" value="MBO2013111.1"/>
    <property type="molecule type" value="Genomic_DNA"/>
</dbReference>
<sequence>MRIFLRPNWAFRFLAGTCALLMATACSSGGSNGNDAVDQAMAQNEQKIDAADITKKQEADARFLVRATSNALLEVELGKLAQARANSPAVRDYGTKLVQNRLELLSALRTLADTKKLALPPALGEDEQAAYHETSTQTGAELDKHLMALLVKTQNQDEDAFDDMGDDAYDGDIRGFAAKYHAPVEEQLDAAKDAVDKLP</sequence>
<dbReference type="Gene3D" id="1.20.1260.10">
    <property type="match status" value="1"/>
</dbReference>
<dbReference type="PANTHER" id="PTHR38593">
    <property type="entry name" value="BLR2558 PROTEIN"/>
    <property type="match status" value="1"/>
</dbReference>
<protein>
    <submittedName>
        <fullName evidence="3">DUF4142 domain-containing protein</fullName>
    </submittedName>
</protein>
<name>A0ABS3QP98_9BACT</name>
<dbReference type="InterPro" id="IPR025419">
    <property type="entry name" value="DUF4142"/>
</dbReference>
<dbReference type="Pfam" id="PF13628">
    <property type="entry name" value="DUF4142"/>
    <property type="match status" value="1"/>
</dbReference>
<comment type="caution">
    <text evidence="3">The sequence shown here is derived from an EMBL/GenBank/DDBJ whole genome shotgun (WGS) entry which is preliminary data.</text>
</comment>
<reference evidence="3 4" key="1">
    <citation type="submission" date="2021-03" db="EMBL/GenBank/DDBJ databases">
        <authorList>
            <person name="Kim M.K."/>
        </authorList>
    </citation>
    <scope>NUCLEOTIDE SEQUENCE [LARGE SCALE GENOMIC DNA]</scope>
    <source>
        <strain evidence="3 4">BT442</strain>
    </source>
</reference>
<evidence type="ECO:0000313" key="3">
    <source>
        <dbReference type="EMBL" id="MBO2013111.1"/>
    </source>
</evidence>
<keyword evidence="1" id="KW-0732">Signal</keyword>
<proteinExistence type="predicted"/>
<feature type="chain" id="PRO_5047132696" evidence="1">
    <location>
        <begin position="29"/>
        <end position="199"/>
    </location>
</feature>